<organism evidence="1">
    <name type="scientific">marine sediment metagenome</name>
    <dbReference type="NCBI Taxonomy" id="412755"/>
    <lineage>
        <taxon>unclassified sequences</taxon>
        <taxon>metagenomes</taxon>
        <taxon>ecological metagenomes</taxon>
    </lineage>
</organism>
<proteinExistence type="predicted"/>
<reference evidence="1" key="1">
    <citation type="submission" date="2013-11" db="EMBL/GenBank/DDBJ databases">
        <title>Microbial diversity, functional groups and degradation webs in Northern and Southern Mediterranean and Red Sea marine crude oil polluted sites.</title>
        <authorList>
            <person name="Daffonchio D."/>
            <person name="Mapelli F."/>
            <person name="Ferrer M."/>
            <person name="Richter M."/>
            <person name="Cherif A."/>
            <person name="Malkawi H.I."/>
            <person name="Yakimov M.M."/>
            <person name="Abdel-Fattah Y.R."/>
            <person name="Blaghen M."/>
            <person name="Golyshin P.N."/>
            <person name="Kalogerakis N."/>
            <person name="Boon N."/>
            <person name="Magagnini M."/>
            <person name="Fava F."/>
        </authorList>
    </citation>
    <scope>NUCLEOTIDE SEQUENCE</scope>
</reference>
<comment type="caution">
    <text evidence="1">The sequence shown here is derived from an EMBL/GenBank/DDBJ whole genome shotgun (WGS) entry which is preliminary data.</text>
</comment>
<sequence>MTMLAQMDDVAVFQTAAFAPNNIDEPATASQQRGLDSQANHQANYGALNLGLHVNDEAAKVLGNRMSL</sequence>
<dbReference type="EMBL" id="AYSL01000649">
    <property type="protein sequence ID" value="KTF07277.1"/>
    <property type="molecule type" value="Genomic_DNA"/>
</dbReference>
<name>A0A1B6NX11_9ZZZZ</name>
<feature type="non-terminal residue" evidence="1">
    <location>
        <position position="68"/>
    </location>
</feature>
<gene>
    <name evidence="1" type="ORF">MGSAQ_001227</name>
</gene>
<accession>A0A1B6NX11</accession>
<dbReference type="AlphaFoldDB" id="A0A1B6NX11"/>
<evidence type="ECO:0000313" key="1">
    <source>
        <dbReference type="EMBL" id="KTF07277.1"/>
    </source>
</evidence>
<protein>
    <submittedName>
        <fullName evidence="1">Uncharacterized protein</fullName>
    </submittedName>
</protein>